<name>A0A9W7W4J5_9PEZI</name>
<dbReference type="EMBL" id="RIBY02001013">
    <property type="protein sequence ID" value="KAH9834256.1"/>
    <property type="molecule type" value="Genomic_DNA"/>
</dbReference>
<accession>A0A9W7W4J5</accession>
<reference evidence="1 2" key="1">
    <citation type="journal article" date="2018" name="IMA Fungus">
        <title>IMA Genome-F 10: Nine draft genome sequences of Claviceps purpurea s.lat., including C. arundinis, C. humidiphila, and C. cf. spartinae, pseudomolecules for the pitch canker pathogen Fusarium circinatum, draft genome of Davidsoniella eucalypti, Grosmannia galeiformis, Quambalaria eucalypti, and Teratosphaeria destructans.</title>
        <authorList>
            <person name="Wingfield B.D."/>
            <person name="Liu M."/>
            <person name="Nguyen H.D."/>
            <person name="Lane F.A."/>
            <person name="Morgan S.W."/>
            <person name="De Vos L."/>
            <person name="Wilken P.M."/>
            <person name="Duong T.A."/>
            <person name="Aylward J."/>
            <person name="Coetzee M.P."/>
            <person name="Dadej K."/>
            <person name="De Beer Z.W."/>
            <person name="Findlay W."/>
            <person name="Havenga M."/>
            <person name="Kolarik M."/>
            <person name="Menzies J.G."/>
            <person name="Naidoo K."/>
            <person name="Pochopski O."/>
            <person name="Shoukouhi P."/>
            <person name="Santana Q.C."/>
            <person name="Seifert K.A."/>
            <person name="Soal N."/>
            <person name="Steenkamp E.T."/>
            <person name="Tatham C.T."/>
            <person name="van der Nest M.A."/>
            <person name="Wingfield M.J."/>
        </authorList>
    </citation>
    <scope>NUCLEOTIDE SEQUENCE [LARGE SCALE GENOMIC DNA]</scope>
    <source>
        <strain evidence="1">CMW44962</strain>
    </source>
</reference>
<feature type="non-terminal residue" evidence="1">
    <location>
        <position position="1"/>
    </location>
</feature>
<evidence type="ECO:0000313" key="1">
    <source>
        <dbReference type="EMBL" id="KAH9834256.1"/>
    </source>
</evidence>
<keyword evidence="2" id="KW-1185">Reference proteome</keyword>
<comment type="caution">
    <text evidence="1">The sequence shown here is derived from an EMBL/GenBank/DDBJ whole genome shotgun (WGS) entry which is preliminary data.</text>
</comment>
<organism evidence="1 2">
    <name type="scientific">Teratosphaeria destructans</name>
    <dbReference type="NCBI Taxonomy" id="418781"/>
    <lineage>
        <taxon>Eukaryota</taxon>
        <taxon>Fungi</taxon>
        <taxon>Dikarya</taxon>
        <taxon>Ascomycota</taxon>
        <taxon>Pezizomycotina</taxon>
        <taxon>Dothideomycetes</taxon>
        <taxon>Dothideomycetidae</taxon>
        <taxon>Mycosphaerellales</taxon>
        <taxon>Teratosphaeriaceae</taxon>
        <taxon>Teratosphaeria</taxon>
    </lineage>
</organism>
<proteinExistence type="predicted"/>
<protein>
    <submittedName>
        <fullName evidence="1">Uncharacterized protein</fullName>
    </submittedName>
</protein>
<evidence type="ECO:0000313" key="2">
    <source>
        <dbReference type="Proteomes" id="UP001138500"/>
    </source>
</evidence>
<dbReference type="AlphaFoldDB" id="A0A9W7W4J5"/>
<sequence length="100" mass="11343">HLDRETSGEVRRRRLRFPRAVLRLAARHRHDVLWELGWQAVERERVGLRGEHGLCVVRGVCGGAAGRVSGEFLGRRECEGLSDGAEFNVRWCVVGRKRGV</sequence>
<dbReference type="Proteomes" id="UP001138500">
    <property type="component" value="Unassembled WGS sequence"/>
</dbReference>
<gene>
    <name evidence="1" type="ORF">Tdes44962_MAKER08673</name>
</gene>
<reference evidence="1 2" key="2">
    <citation type="journal article" date="2021" name="Curr. Genet.">
        <title>Genetic response to nitrogen starvation in the aggressive Eucalyptus foliar pathogen Teratosphaeria destructans.</title>
        <authorList>
            <person name="Havenga M."/>
            <person name="Wingfield B.D."/>
            <person name="Wingfield M.J."/>
            <person name="Dreyer L.L."/>
            <person name="Roets F."/>
            <person name="Aylward J."/>
        </authorList>
    </citation>
    <scope>NUCLEOTIDE SEQUENCE [LARGE SCALE GENOMIC DNA]</scope>
    <source>
        <strain evidence="1">CMW44962</strain>
    </source>
</reference>